<gene>
    <name evidence="6" type="ORF">K503DRAFT_686450</name>
</gene>
<evidence type="ECO:0000256" key="4">
    <source>
        <dbReference type="PROSITE-ProRule" id="PRU00221"/>
    </source>
</evidence>
<dbReference type="SUPFAM" id="SSF50978">
    <property type="entry name" value="WD40 repeat-like"/>
    <property type="match status" value="1"/>
</dbReference>
<sequence length="508" mass="55199">MSLSVSYCCCHGGTNGIDSEYDGVADTCAAIKRTPSRANISSTYSSRKRRRISVASLDLGRDLATPLTPETSIEETNADRFVTVRMSTSLPLNMTPRTNRIAKAFGLVDDRVLSPTDSLSPSSIPSLRSLLRRSASELFSTSRTASLLSAKANLGTRKHFVMALDGPGISTDLFASPMAWSHANCIGVAFKHDVYFQNLESRAIVHLCRSSLSDGMVHSIDWGGETKPYRLALGTKAGVVRVMDSEKRMQTVEWVNDGHGMGGMHWNGDVLAVGRAGGNVTLFDVRMRAEITKIVGHKRRVHGVKWSTDGRHLATGDDGGIVHVWDHRACDLLTDDDKHVRMKHKGPVKALSWSPWQHDLLATGGGSPDGEIHIWNTRKMAPSSEPMHTISLQTAITSLHWSPHCKELLSTHGSSWTVSQSNVHSASQASALSTENSLVVHSYPSCKQIVNVKGHSAPVGHSCISPDGCSIFTVSPVEETIKMFRVWSAPDGKGKNEGGDMTLKSTIR</sequence>
<protein>
    <submittedName>
        <fullName evidence="6">WD40 repeat-like protein</fullName>
    </submittedName>
</protein>
<dbReference type="PROSITE" id="PS50294">
    <property type="entry name" value="WD_REPEATS_REGION"/>
    <property type="match status" value="1"/>
</dbReference>
<dbReference type="Proteomes" id="UP000092154">
    <property type="component" value="Unassembled WGS sequence"/>
</dbReference>
<dbReference type="GO" id="GO:0031145">
    <property type="term" value="P:anaphase-promoting complex-dependent catabolic process"/>
    <property type="evidence" value="ECO:0007669"/>
    <property type="project" value="TreeGrafter"/>
</dbReference>
<dbReference type="GO" id="GO:1990757">
    <property type="term" value="F:ubiquitin ligase activator activity"/>
    <property type="evidence" value="ECO:0007669"/>
    <property type="project" value="TreeGrafter"/>
</dbReference>
<dbReference type="InterPro" id="IPR015943">
    <property type="entry name" value="WD40/YVTN_repeat-like_dom_sf"/>
</dbReference>
<keyword evidence="3" id="KW-0677">Repeat</keyword>
<dbReference type="Pfam" id="PF24807">
    <property type="entry name" value="WD40_CDC20-Fz"/>
    <property type="match status" value="1"/>
</dbReference>
<evidence type="ECO:0000256" key="2">
    <source>
        <dbReference type="ARBA" id="ARBA00022574"/>
    </source>
</evidence>
<dbReference type="STRING" id="1314800.A0A1B7N800"/>
<accession>A0A1B7N800</accession>
<feature type="domain" description="CDC20/Fizzy WD40" evidence="5">
    <location>
        <begin position="164"/>
        <end position="484"/>
    </location>
</feature>
<evidence type="ECO:0000313" key="7">
    <source>
        <dbReference type="Proteomes" id="UP000092154"/>
    </source>
</evidence>
<evidence type="ECO:0000256" key="3">
    <source>
        <dbReference type="ARBA" id="ARBA00022737"/>
    </source>
</evidence>
<proteinExistence type="inferred from homology"/>
<dbReference type="InterPro" id="IPR033010">
    <property type="entry name" value="Cdc20/Fizzy"/>
</dbReference>
<organism evidence="6 7">
    <name type="scientific">Rhizopogon vinicolor AM-OR11-026</name>
    <dbReference type="NCBI Taxonomy" id="1314800"/>
    <lineage>
        <taxon>Eukaryota</taxon>
        <taxon>Fungi</taxon>
        <taxon>Dikarya</taxon>
        <taxon>Basidiomycota</taxon>
        <taxon>Agaricomycotina</taxon>
        <taxon>Agaricomycetes</taxon>
        <taxon>Agaricomycetidae</taxon>
        <taxon>Boletales</taxon>
        <taxon>Suillineae</taxon>
        <taxon>Rhizopogonaceae</taxon>
        <taxon>Rhizopogon</taxon>
    </lineage>
</organism>
<dbReference type="GO" id="GO:0010997">
    <property type="term" value="F:anaphase-promoting complex binding"/>
    <property type="evidence" value="ECO:0007669"/>
    <property type="project" value="InterPro"/>
</dbReference>
<dbReference type="PROSITE" id="PS50082">
    <property type="entry name" value="WD_REPEATS_2"/>
    <property type="match status" value="1"/>
</dbReference>
<dbReference type="PANTHER" id="PTHR19918">
    <property type="entry name" value="CELL DIVISION CYCLE 20 CDC20 FIZZY -RELATED"/>
    <property type="match status" value="1"/>
</dbReference>
<evidence type="ECO:0000259" key="5">
    <source>
        <dbReference type="Pfam" id="PF24807"/>
    </source>
</evidence>
<dbReference type="SMART" id="SM00320">
    <property type="entry name" value="WD40"/>
    <property type="match status" value="5"/>
</dbReference>
<reference evidence="6 7" key="1">
    <citation type="submission" date="2016-06" db="EMBL/GenBank/DDBJ databases">
        <title>Comparative genomics of the ectomycorrhizal sister species Rhizopogon vinicolor and Rhizopogon vesiculosus (Basidiomycota: Boletales) reveals a divergence of the mating type B locus.</title>
        <authorList>
            <consortium name="DOE Joint Genome Institute"/>
            <person name="Mujic A.B."/>
            <person name="Kuo A."/>
            <person name="Tritt A."/>
            <person name="Lipzen A."/>
            <person name="Chen C."/>
            <person name="Johnson J."/>
            <person name="Sharma A."/>
            <person name="Barry K."/>
            <person name="Grigoriev I.V."/>
            <person name="Spatafora J.W."/>
        </authorList>
    </citation>
    <scope>NUCLEOTIDE SEQUENCE [LARGE SCALE GENOMIC DNA]</scope>
    <source>
        <strain evidence="6 7">AM-OR11-026</strain>
    </source>
</reference>
<dbReference type="InterPro" id="IPR056150">
    <property type="entry name" value="WD40_CDC20-Fz"/>
</dbReference>
<dbReference type="AlphaFoldDB" id="A0A1B7N800"/>
<keyword evidence="2 4" id="KW-0853">WD repeat</keyword>
<evidence type="ECO:0000256" key="1">
    <source>
        <dbReference type="ARBA" id="ARBA00006445"/>
    </source>
</evidence>
<dbReference type="PANTHER" id="PTHR19918:SF5">
    <property type="entry name" value="MEIOSIS-SPECIFIC APC_C ACTIVATOR PROTEIN AMA1"/>
    <property type="match status" value="1"/>
</dbReference>
<evidence type="ECO:0000313" key="6">
    <source>
        <dbReference type="EMBL" id="OAX40982.1"/>
    </source>
</evidence>
<feature type="repeat" description="WD" evidence="4">
    <location>
        <begin position="294"/>
        <end position="326"/>
    </location>
</feature>
<keyword evidence="7" id="KW-1185">Reference proteome</keyword>
<dbReference type="InParanoid" id="A0A1B7N800"/>
<name>A0A1B7N800_9AGAM</name>
<dbReference type="OrthoDB" id="10263272at2759"/>
<dbReference type="GO" id="GO:0005680">
    <property type="term" value="C:anaphase-promoting complex"/>
    <property type="evidence" value="ECO:0007669"/>
    <property type="project" value="TreeGrafter"/>
</dbReference>
<dbReference type="InterPro" id="IPR001680">
    <property type="entry name" value="WD40_rpt"/>
</dbReference>
<dbReference type="EMBL" id="KV448194">
    <property type="protein sequence ID" value="OAX40982.1"/>
    <property type="molecule type" value="Genomic_DNA"/>
</dbReference>
<dbReference type="Gene3D" id="2.130.10.10">
    <property type="entry name" value="YVTN repeat-like/Quinoprotein amine dehydrogenase"/>
    <property type="match status" value="1"/>
</dbReference>
<dbReference type="InterPro" id="IPR036322">
    <property type="entry name" value="WD40_repeat_dom_sf"/>
</dbReference>
<comment type="similarity">
    <text evidence="1">Belongs to the WD repeat CDC20/Fizzy family.</text>
</comment>
<dbReference type="GO" id="GO:1905786">
    <property type="term" value="P:positive regulation of anaphase-promoting complex-dependent catabolic process"/>
    <property type="evidence" value="ECO:0007669"/>
    <property type="project" value="TreeGrafter"/>
</dbReference>